<evidence type="ECO:0000313" key="1">
    <source>
        <dbReference type="EMBL" id="MFG1370682.1"/>
    </source>
</evidence>
<evidence type="ECO:0000313" key="2">
    <source>
        <dbReference type="Proteomes" id="UP001604002"/>
    </source>
</evidence>
<dbReference type="Proteomes" id="UP001604002">
    <property type="component" value="Unassembled WGS sequence"/>
</dbReference>
<keyword evidence="2" id="KW-1185">Reference proteome</keyword>
<organism evidence="1 2">
    <name type="scientific">Xanthobacter oligotrophicus</name>
    <dbReference type="NCBI Taxonomy" id="2607286"/>
    <lineage>
        <taxon>Bacteria</taxon>
        <taxon>Pseudomonadati</taxon>
        <taxon>Pseudomonadota</taxon>
        <taxon>Alphaproteobacteria</taxon>
        <taxon>Hyphomicrobiales</taxon>
        <taxon>Xanthobacteraceae</taxon>
        <taxon>Xanthobacter</taxon>
    </lineage>
</organism>
<protein>
    <submittedName>
        <fullName evidence="1">Uncharacterized protein</fullName>
    </submittedName>
</protein>
<comment type="caution">
    <text evidence="1">The sequence shown here is derived from an EMBL/GenBank/DDBJ whole genome shotgun (WGS) entry which is preliminary data.</text>
</comment>
<dbReference type="EMBL" id="JBAFVH010000001">
    <property type="protein sequence ID" value="MFG1370682.1"/>
    <property type="molecule type" value="Genomic_DNA"/>
</dbReference>
<dbReference type="RefSeq" id="WP_393990770.1">
    <property type="nucleotide sequence ID" value="NZ_JBAFVH010000001.1"/>
</dbReference>
<sequence length="94" mass="10023">MAKFVFDLRWGPEFAEPISIERHEADTESEVLAVIDASVAALTVGDAAWTSSDWYRDAVAVATGHADASGWGILVGHTTRDGSEISLWVYGAAA</sequence>
<name>A0ABW6ZS49_9HYPH</name>
<accession>A0ABW6ZS49</accession>
<proteinExistence type="predicted"/>
<reference evidence="1 2" key="1">
    <citation type="submission" date="2024-02" db="EMBL/GenBank/DDBJ databases">
        <title>Expansion and revision of Xanthobacter and proposal of Roseixanthobacter gen. nov.</title>
        <authorList>
            <person name="Soltysiak M.P.M."/>
            <person name="Jalihal A."/>
            <person name="Ory A."/>
            <person name="Chrisophersen C."/>
            <person name="Lee A.D."/>
            <person name="Boulton J."/>
            <person name="Springer M."/>
        </authorList>
    </citation>
    <scope>NUCLEOTIDE SEQUENCE [LARGE SCALE GENOMIC DNA]</scope>
    <source>
        <strain evidence="1 2">23A</strain>
    </source>
</reference>
<gene>
    <name evidence="1" type="ORF">V5F32_00735</name>
</gene>